<dbReference type="InterPro" id="IPR000209">
    <property type="entry name" value="Peptidase_S8/S53_dom"/>
</dbReference>
<dbReference type="Proteomes" id="UP000076830">
    <property type="component" value="Chromosome"/>
</dbReference>
<feature type="chain" id="PRO_5007813543" evidence="5">
    <location>
        <begin position="26"/>
        <end position="1162"/>
    </location>
</feature>
<dbReference type="Gene3D" id="2.60.40.10">
    <property type="entry name" value="Immunoglobulins"/>
    <property type="match status" value="2"/>
</dbReference>
<comment type="similarity">
    <text evidence="4">Belongs to the peptidase S8 family.</text>
</comment>
<dbReference type="GO" id="GO:0004252">
    <property type="term" value="F:serine-type endopeptidase activity"/>
    <property type="evidence" value="ECO:0007669"/>
    <property type="project" value="UniProtKB-UniRule"/>
</dbReference>
<dbReference type="InterPro" id="IPR022398">
    <property type="entry name" value="Peptidase_S8_His-AS"/>
</dbReference>
<keyword evidence="3 4" id="KW-0720">Serine protease</keyword>
<dbReference type="SUPFAM" id="SSF52743">
    <property type="entry name" value="Subtilisin-like"/>
    <property type="match status" value="1"/>
</dbReference>
<protein>
    <submittedName>
        <fullName evidence="7">Peptidase S8/S53 subtilisin kexin sedolisin</fullName>
    </submittedName>
</protein>
<dbReference type="STRING" id="1300342.I596_3404"/>
<dbReference type="PROSITE" id="PS00138">
    <property type="entry name" value="SUBTILASE_SER"/>
    <property type="match status" value="1"/>
</dbReference>
<dbReference type="CDD" id="cd04842">
    <property type="entry name" value="Peptidases_S8_Kp43_protease"/>
    <property type="match status" value="1"/>
</dbReference>
<sequence>MSVLTLSRPALAAAVLLALATRGEAAPPLLHTLPLQAPAPETIQSLREDATLLVLQAGAFDPLRERIAFPAARAAARADARYGIVQYRAGQSAAARAAIARAGAEIVGHLPNTAFQVRGDADALARIGNAPAVRWSAPYPAGFKLATGLLDGSVAARHAPSGRVALEIHGFRGESIERLVDVLRATGIDLGIGTRAGAFDLPSVRVDVHPAALDALLLAASSIEGIAWIEPYLPATLHNRDSVGPIQANQASCTAPDGEGACADGLDPARATLWRRGLTGHGQIVAIADSGLDRNEDWFAGLDLGAGPNIAITDADDPAPAPLATGATYPDRKVYAYWVQPGASAYDNNQFCEAYNRYHGTHVTGTAAGDAAPYARPGAVDYTDGDGMAPGAQVLFQDLGDDATGCLSIADFGATLAQAYAGGAGIHNDSWGNSSGGYYVGHDVRADAALWSSENLLVVAAAGNSGPEATTTGSPGNAKNVLAVGSTRHGHLTATSAFSSRGPTMDGRRKPDIMAPGESIVSARGNDDNGAAVQAPQTQALSGTSMAAPTVTGGAALLRQYFGDGWYPFGRATPRERSEPAGTLLKAALINGTAPISTNWPSHNVGWGRIWLENSLYFQGGTRGLRHWVRDNGAGLETGDVDTFPVTVAAGEELRVTLTWFDPEAALAASPALVNDLDLVAVAPDGRQYLGNVFHAGQSATGGSPDRLNTVEHLRVIAPVAGAWTLRVIAHAVPGNGRPTSHRQGYALVVGARMGVLGDRLLADGFGADDTPGVAAPASLQTTGNGEEGVRIAAQPVAGADGYQLYRADGSCATADPGRFRFVGQSPSATLLDTRSQGGAAYAYRVRAVKDGAEGPLSHACVDVVSADACSMSLNFDGDSLAAASAHATCTVGLSWQPATANCPGKAVAYRVLRDTTPLFTAPQVVATVDMPAYSDTDVVDGQPRFYQVEAFDEAGNTTRSHIIGTTPSGTGSTGAGVWTDDADTRTNLQQQWPWSITNAAAANGSFSYRSAPGPAYPADTCAAIATVPLTLAAGTPQLRYAARYQLESEWDGVVVELSADGGATWTPLVPAGGYPGSFAQTMDPPVNACGYPASQSAFTGESAGFAAGQFVQISHDLSAYAGQGVLVRWRLSSDPAMQAAGFYLDDIRVDAELPGTCQAGP</sequence>
<evidence type="ECO:0000259" key="6">
    <source>
        <dbReference type="Pfam" id="PF00082"/>
    </source>
</evidence>
<keyword evidence="5" id="KW-0732">Signal</keyword>
<evidence type="ECO:0000256" key="2">
    <source>
        <dbReference type="ARBA" id="ARBA00022801"/>
    </source>
</evidence>
<dbReference type="Gene3D" id="2.60.120.260">
    <property type="entry name" value="Galactose-binding domain-like"/>
    <property type="match status" value="1"/>
</dbReference>
<dbReference type="InterPro" id="IPR013783">
    <property type="entry name" value="Ig-like_fold"/>
</dbReference>
<dbReference type="InterPro" id="IPR015500">
    <property type="entry name" value="Peptidase_S8_subtilisin-rel"/>
</dbReference>
<evidence type="ECO:0000256" key="1">
    <source>
        <dbReference type="ARBA" id="ARBA00022670"/>
    </source>
</evidence>
<dbReference type="SUPFAM" id="SSF49785">
    <property type="entry name" value="Galactose-binding domain-like"/>
    <property type="match status" value="1"/>
</dbReference>
<feature type="signal peptide" evidence="5">
    <location>
        <begin position="1"/>
        <end position="25"/>
    </location>
</feature>
<dbReference type="AlphaFoldDB" id="A0A160DYZ3"/>
<dbReference type="Gene3D" id="3.40.50.200">
    <property type="entry name" value="Peptidase S8/S53 domain"/>
    <property type="match status" value="1"/>
</dbReference>
<evidence type="ECO:0000256" key="4">
    <source>
        <dbReference type="PROSITE-ProRule" id="PRU01240"/>
    </source>
</evidence>
<dbReference type="PROSITE" id="PS51892">
    <property type="entry name" value="SUBTILASE"/>
    <property type="match status" value="1"/>
</dbReference>
<feature type="active site" description="Charge relay system" evidence="4">
    <location>
        <position position="359"/>
    </location>
</feature>
<dbReference type="EMBL" id="CP015249">
    <property type="protein sequence ID" value="ANB19393.1"/>
    <property type="molecule type" value="Genomic_DNA"/>
</dbReference>
<gene>
    <name evidence="7" type="ORF">I596_3404</name>
</gene>
<dbReference type="PANTHER" id="PTHR43399">
    <property type="entry name" value="SUBTILISIN-RELATED"/>
    <property type="match status" value="1"/>
</dbReference>
<dbReference type="KEGG" id="dko:I596_3404"/>
<dbReference type="RefSeq" id="WP_067650193.1">
    <property type="nucleotide sequence ID" value="NZ_CP015249.1"/>
</dbReference>
<evidence type="ECO:0000256" key="5">
    <source>
        <dbReference type="SAM" id="SignalP"/>
    </source>
</evidence>
<reference evidence="7 8" key="1">
    <citation type="submission" date="2016-04" db="EMBL/GenBank/DDBJ databases">
        <title>Complete genome sequence of Dokdonella koreensis DS-123T.</title>
        <authorList>
            <person name="Kim J.F."/>
            <person name="Lee H."/>
            <person name="Kwak M.-J."/>
        </authorList>
    </citation>
    <scope>NUCLEOTIDE SEQUENCE [LARGE SCALE GENOMIC DNA]</scope>
    <source>
        <strain evidence="7 8">DS-123</strain>
    </source>
</reference>
<name>A0A160DYZ3_9GAMM</name>
<dbReference type="InterPro" id="IPR023828">
    <property type="entry name" value="Peptidase_S8_Ser-AS"/>
</dbReference>
<dbReference type="PANTHER" id="PTHR43399:SF5">
    <property type="entry name" value="PEPTIDASE S8 FAMILY WITH PROTEASE-ASSOCIATED DOMAIN"/>
    <property type="match status" value="1"/>
</dbReference>
<evidence type="ECO:0000313" key="8">
    <source>
        <dbReference type="Proteomes" id="UP000076830"/>
    </source>
</evidence>
<keyword evidence="2 4" id="KW-0378">Hydrolase</keyword>
<organism evidence="7 8">
    <name type="scientific">Dokdonella koreensis DS-123</name>
    <dbReference type="NCBI Taxonomy" id="1300342"/>
    <lineage>
        <taxon>Bacteria</taxon>
        <taxon>Pseudomonadati</taxon>
        <taxon>Pseudomonadota</taxon>
        <taxon>Gammaproteobacteria</taxon>
        <taxon>Lysobacterales</taxon>
        <taxon>Rhodanobacteraceae</taxon>
        <taxon>Dokdonella</taxon>
    </lineage>
</organism>
<keyword evidence="1 4" id="KW-0645">Protease</keyword>
<feature type="domain" description="Peptidase S8/S53" evidence="6">
    <location>
        <begin position="280"/>
        <end position="608"/>
    </location>
</feature>
<dbReference type="PROSITE" id="PS00137">
    <property type="entry name" value="SUBTILASE_HIS"/>
    <property type="match status" value="1"/>
</dbReference>
<accession>A0A160DYZ3</accession>
<dbReference type="InterPro" id="IPR036852">
    <property type="entry name" value="Peptidase_S8/S53_dom_sf"/>
</dbReference>
<dbReference type="Pfam" id="PF20773">
    <property type="entry name" value="InhA-like_MAM"/>
    <property type="match status" value="1"/>
</dbReference>
<dbReference type="PRINTS" id="PR00723">
    <property type="entry name" value="SUBTILISIN"/>
</dbReference>
<dbReference type="InterPro" id="IPR008979">
    <property type="entry name" value="Galactose-bd-like_sf"/>
</dbReference>
<dbReference type="Pfam" id="PF00082">
    <property type="entry name" value="Peptidase_S8"/>
    <property type="match status" value="1"/>
</dbReference>
<dbReference type="GO" id="GO:0006508">
    <property type="term" value="P:proteolysis"/>
    <property type="evidence" value="ECO:0007669"/>
    <property type="project" value="UniProtKB-KW"/>
</dbReference>
<feature type="active site" description="Charge relay system" evidence="4">
    <location>
        <position position="289"/>
    </location>
</feature>
<dbReference type="OrthoDB" id="5928883at2"/>
<proteinExistence type="inferred from homology"/>
<dbReference type="InterPro" id="IPR034058">
    <property type="entry name" value="TagA/B/C/D_pept_dom"/>
</dbReference>
<dbReference type="InterPro" id="IPR051048">
    <property type="entry name" value="Peptidase_S8/S53_subtilisin"/>
</dbReference>
<evidence type="ECO:0000256" key="3">
    <source>
        <dbReference type="ARBA" id="ARBA00022825"/>
    </source>
</evidence>
<feature type="active site" description="Charge relay system" evidence="4">
    <location>
        <position position="545"/>
    </location>
</feature>
<evidence type="ECO:0000313" key="7">
    <source>
        <dbReference type="EMBL" id="ANB19393.1"/>
    </source>
</evidence>
<keyword evidence="8" id="KW-1185">Reference proteome</keyword>
<dbReference type="Gene3D" id="2.60.120.380">
    <property type="match status" value="1"/>
</dbReference>